<dbReference type="InterPro" id="IPR036388">
    <property type="entry name" value="WH-like_DNA-bd_sf"/>
</dbReference>
<dbReference type="Proteomes" id="UP001519921">
    <property type="component" value="Unassembled WGS sequence"/>
</dbReference>
<dbReference type="Gene3D" id="6.10.140.190">
    <property type="match status" value="1"/>
</dbReference>
<evidence type="ECO:0000313" key="4">
    <source>
        <dbReference type="EMBL" id="MBW6410720.1"/>
    </source>
</evidence>
<protein>
    <submittedName>
        <fullName evidence="4">PadR family transcriptional regulator</fullName>
    </submittedName>
</protein>
<gene>
    <name evidence="4" type="ORF">KYD98_11510</name>
</gene>
<dbReference type="PANTHER" id="PTHR43252:SF6">
    <property type="entry name" value="NEGATIVE TRANSCRIPTION REGULATOR PADR"/>
    <property type="match status" value="1"/>
</dbReference>
<feature type="domain" description="Transcription regulator PadR C-terminal" evidence="3">
    <location>
        <begin position="96"/>
        <end position="180"/>
    </location>
</feature>
<feature type="coiled-coil region" evidence="1">
    <location>
        <begin position="112"/>
        <end position="139"/>
    </location>
</feature>
<dbReference type="RefSeq" id="WP_219780187.1">
    <property type="nucleotide sequence ID" value="NZ_JAHXPT010000009.1"/>
</dbReference>
<name>A0ABS7APX9_9CLOT</name>
<proteinExistence type="predicted"/>
<evidence type="ECO:0000259" key="2">
    <source>
        <dbReference type="Pfam" id="PF03551"/>
    </source>
</evidence>
<dbReference type="InterPro" id="IPR005149">
    <property type="entry name" value="Tscrpt_reg_PadR_N"/>
</dbReference>
<dbReference type="Pfam" id="PF03551">
    <property type="entry name" value="PadR"/>
    <property type="match status" value="1"/>
</dbReference>
<dbReference type="PANTHER" id="PTHR43252">
    <property type="entry name" value="TRANSCRIPTIONAL REGULATOR YQJI"/>
    <property type="match status" value="1"/>
</dbReference>
<dbReference type="InterPro" id="IPR036390">
    <property type="entry name" value="WH_DNA-bd_sf"/>
</dbReference>
<dbReference type="InterPro" id="IPR018309">
    <property type="entry name" value="Tscrpt_reg_PadR_C"/>
</dbReference>
<organism evidence="4 5">
    <name type="scientific">Clostridium weizhouense</name>
    <dbReference type="NCBI Taxonomy" id="2859781"/>
    <lineage>
        <taxon>Bacteria</taxon>
        <taxon>Bacillati</taxon>
        <taxon>Bacillota</taxon>
        <taxon>Clostridia</taxon>
        <taxon>Eubacteriales</taxon>
        <taxon>Clostridiaceae</taxon>
        <taxon>Clostridium</taxon>
    </lineage>
</organism>
<accession>A0ABS7APX9</accession>
<dbReference type="Pfam" id="PF10400">
    <property type="entry name" value="Vir_act_alpha_C"/>
    <property type="match status" value="1"/>
</dbReference>
<keyword evidence="1" id="KW-0175">Coiled coil</keyword>
<dbReference type="SUPFAM" id="SSF46785">
    <property type="entry name" value="Winged helix' DNA-binding domain"/>
    <property type="match status" value="1"/>
</dbReference>
<evidence type="ECO:0000259" key="3">
    <source>
        <dbReference type="Pfam" id="PF10400"/>
    </source>
</evidence>
<reference evidence="4 5" key="1">
    <citation type="submission" date="2021-07" db="EMBL/GenBank/DDBJ databases">
        <title>Clostridium weizhouense sp. nov., an anaerobic bacterium isolated from activated sludge of Petroleum wastewater.</title>
        <authorList>
            <person name="Li Q."/>
        </authorList>
    </citation>
    <scope>NUCLEOTIDE SEQUENCE [LARGE SCALE GENOMIC DNA]</scope>
    <source>
        <strain evidence="4 5">YB-6</strain>
    </source>
</reference>
<keyword evidence="5" id="KW-1185">Reference proteome</keyword>
<evidence type="ECO:0000313" key="5">
    <source>
        <dbReference type="Proteomes" id="UP001519921"/>
    </source>
</evidence>
<dbReference type="EMBL" id="JAHXPT010000009">
    <property type="protein sequence ID" value="MBW6410720.1"/>
    <property type="molecule type" value="Genomic_DNA"/>
</dbReference>
<comment type="caution">
    <text evidence="4">The sequence shown here is derived from an EMBL/GenBank/DDBJ whole genome shotgun (WGS) entry which is preliminary data.</text>
</comment>
<dbReference type="Gene3D" id="1.10.10.10">
    <property type="entry name" value="Winged helix-like DNA-binding domain superfamily/Winged helix DNA-binding domain"/>
    <property type="match status" value="1"/>
</dbReference>
<evidence type="ECO:0000256" key="1">
    <source>
        <dbReference type="SAM" id="Coils"/>
    </source>
</evidence>
<sequence>MAKVNKTRYALLGVLSLMSGSGYDIKKFCDYSIGHFWNENYGHIYPVLKKMEEEFLITKKVEQTEGRPSKNIYSITEKGREELEKWITLPVEQEPIRSELLLKIFLSKDIPVKNVIEKIQKLKEDSEENLKKYSEVENLIKGKNDIDKKNLILWLSTINFGKHDEEAKIKWCEETLNALEEIKDL</sequence>
<feature type="domain" description="Transcription regulator PadR N-terminal" evidence="2">
    <location>
        <begin position="11"/>
        <end position="85"/>
    </location>
</feature>